<dbReference type="OrthoDB" id="5959028at2759"/>
<comment type="caution">
    <text evidence="2">The sequence shown here is derived from an EMBL/GenBank/DDBJ whole genome shotgun (WGS) entry which is preliminary data.</text>
</comment>
<evidence type="ECO:0000313" key="2">
    <source>
        <dbReference type="EMBL" id="RMX45900.1"/>
    </source>
</evidence>
<sequence>MESAKIPMRGKVKDAEAEALLKLLRREKEFNDRFSAPQIHQRTPLPAIGGSGNNTETQQITSCDRTDGAFLTQTFENETGFSNSDIGHSKELVNDSKYLWSSKPDVNSNSQPPSSSKEFYIPPFTWKGEQSSCYSKHERQRHGRTLPPHEIPVSPYSYLPERPSCPRPESPKFCED</sequence>
<keyword evidence="3" id="KW-1185">Reference proteome</keyword>
<name>A0A3M6TWZ6_POCDA</name>
<dbReference type="Proteomes" id="UP000275408">
    <property type="component" value="Unassembled WGS sequence"/>
</dbReference>
<accession>A0A3M6TWZ6</accession>
<organism evidence="2 3">
    <name type="scientific">Pocillopora damicornis</name>
    <name type="common">Cauliflower coral</name>
    <name type="synonym">Millepora damicornis</name>
    <dbReference type="NCBI Taxonomy" id="46731"/>
    <lineage>
        <taxon>Eukaryota</taxon>
        <taxon>Metazoa</taxon>
        <taxon>Cnidaria</taxon>
        <taxon>Anthozoa</taxon>
        <taxon>Hexacorallia</taxon>
        <taxon>Scleractinia</taxon>
        <taxon>Astrocoeniina</taxon>
        <taxon>Pocilloporidae</taxon>
        <taxon>Pocillopora</taxon>
    </lineage>
</organism>
<dbReference type="EMBL" id="RCHS01002752">
    <property type="protein sequence ID" value="RMX45900.1"/>
    <property type="molecule type" value="Genomic_DNA"/>
</dbReference>
<reference evidence="2 3" key="1">
    <citation type="journal article" date="2018" name="Sci. Rep.">
        <title>Comparative analysis of the Pocillopora damicornis genome highlights role of immune system in coral evolution.</title>
        <authorList>
            <person name="Cunning R."/>
            <person name="Bay R.A."/>
            <person name="Gillette P."/>
            <person name="Baker A.C."/>
            <person name="Traylor-Knowles N."/>
        </authorList>
    </citation>
    <scope>NUCLEOTIDE SEQUENCE [LARGE SCALE GENOMIC DNA]</scope>
    <source>
        <strain evidence="2">RSMAS</strain>
        <tissue evidence="2">Whole animal</tissue>
    </source>
</reference>
<evidence type="ECO:0000313" key="3">
    <source>
        <dbReference type="Proteomes" id="UP000275408"/>
    </source>
</evidence>
<dbReference type="AlphaFoldDB" id="A0A3M6TWZ6"/>
<feature type="region of interest" description="Disordered" evidence="1">
    <location>
        <begin position="34"/>
        <end position="59"/>
    </location>
</feature>
<proteinExistence type="predicted"/>
<gene>
    <name evidence="2" type="ORF">pdam_00015064</name>
</gene>
<protein>
    <submittedName>
        <fullName evidence="2">Uncharacterized protein</fullName>
    </submittedName>
</protein>
<dbReference type="OMA" id="ESAKIPM"/>
<feature type="region of interest" description="Disordered" evidence="1">
    <location>
        <begin position="100"/>
        <end position="176"/>
    </location>
</feature>
<feature type="compositionally biased region" description="Polar residues" evidence="1">
    <location>
        <begin position="104"/>
        <end position="117"/>
    </location>
</feature>
<evidence type="ECO:0000256" key="1">
    <source>
        <dbReference type="SAM" id="MobiDB-lite"/>
    </source>
</evidence>